<dbReference type="GO" id="GO:0005524">
    <property type="term" value="F:ATP binding"/>
    <property type="evidence" value="ECO:0007669"/>
    <property type="project" value="UniProtKB-KW"/>
</dbReference>
<dbReference type="PRINTS" id="PR00985">
    <property type="entry name" value="TRNASYNTHLEU"/>
</dbReference>
<evidence type="ECO:0000256" key="5">
    <source>
        <dbReference type="ARBA" id="ARBA00022741"/>
    </source>
</evidence>
<dbReference type="FunFam" id="1.10.730.10:FF:000002">
    <property type="entry name" value="Leucine--tRNA ligase"/>
    <property type="match status" value="1"/>
</dbReference>
<dbReference type="Pfam" id="PF00133">
    <property type="entry name" value="tRNA-synt_1"/>
    <property type="match status" value="2"/>
</dbReference>
<dbReference type="FunFam" id="3.40.50.620:FF:000077">
    <property type="entry name" value="Leucine--tRNA ligase"/>
    <property type="match status" value="1"/>
</dbReference>
<keyword evidence="3" id="KW-0963">Cytoplasm</keyword>
<proteinExistence type="inferred from homology"/>
<dbReference type="PROSITE" id="PS00178">
    <property type="entry name" value="AA_TRNA_LIGASE_I"/>
    <property type="match status" value="1"/>
</dbReference>
<dbReference type="InterPro" id="IPR009080">
    <property type="entry name" value="tRNAsynth_Ia_anticodon-bd"/>
</dbReference>
<comment type="catalytic activity">
    <reaction evidence="9">
        <text>tRNA(Leu) + L-leucine + ATP = L-leucyl-tRNA(Leu) + AMP + diphosphate</text>
        <dbReference type="Rhea" id="RHEA:11688"/>
        <dbReference type="Rhea" id="RHEA-COMP:9613"/>
        <dbReference type="Rhea" id="RHEA-COMP:9622"/>
        <dbReference type="ChEBI" id="CHEBI:30616"/>
        <dbReference type="ChEBI" id="CHEBI:33019"/>
        <dbReference type="ChEBI" id="CHEBI:57427"/>
        <dbReference type="ChEBI" id="CHEBI:78442"/>
        <dbReference type="ChEBI" id="CHEBI:78494"/>
        <dbReference type="ChEBI" id="CHEBI:456215"/>
        <dbReference type="EC" id="6.1.1.4"/>
    </reaction>
</comment>
<keyword evidence="5 11" id="KW-0547">Nucleotide-binding</keyword>
<dbReference type="InterPro" id="IPR002302">
    <property type="entry name" value="Leu-tRNA-ligase"/>
</dbReference>
<reference evidence="14 15" key="1">
    <citation type="journal article" date="2011" name="J. Bacteriol.">
        <title>Draft genome sequence of the polycyclic aromatic hydrocarbon-degrading, genetically engineered bioluminescent bioreporter Pseudomonas fluorescens HK44.</title>
        <authorList>
            <person name="Chauhan A."/>
            <person name="Layton A.C."/>
            <person name="Williams D.E."/>
            <person name="Smartt A.E."/>
            <person name="Ripp S."/>
            <person name="Karpinets T.V."/>
            <person name="Brown S.D."/>
            <person name="Sayler G.S."/>
        </authorList>
    </citation>
    <scope>NUCLEOTIDE SEQUENCE [LARGE SCALE GENOMIC DNA]</scope>
    <source>
        <strain evidence="14 15">HK44</strain>
    </source>
</reference>
<dbReference type="CDD" id="cd00812">
    <property type="entry name" value="LeuRS_core"/>
    <property type="match status" value="1"/>
</dbReference>
<gene>
    <name evidence="14" type="ORF">HK44_003435</name>
</gene>
<dbReference type="Pfam" id="PF08264">
    <property type="entry name" value="Anticodon_1"/>
    <property type="match status" value="1"/>
</dbReference>
<dbReference type="CDD" id="cd07958">
    <property type="entry name" value="Anticodon_Ia_Leu_BEm"/>
    <property type="match status" value="1"/>
</dbReference>
<evidence type="ECO:0000256" key="10">
    <source>
        <dbReference type="NCBIfam" id="TIGR00396"/>
    </source>
</evidence>
<dbReference type="InterPro" id="IPR002300">
    <property type="entry name" value="aa-tRNA-synth_Ia"/>
</dbReference>
<dbReference type="Gene3D" id="3.40.50.620">
    <property type="entry name" value="HUPs"/>
    <property type="match status" value="2"/>
</dbReference>
<keyword evidence="6 11" id="KW-0067">ATP-binding</keyword>
<sequence>MDEQIRTIMDSDQFRTKWQRLWAENNIFSVKNFSEKPTYYVLDMFPYPSGNGLHVGHAVGYIGTDIIARKKRMDGFNVLHPMGWDAFGLPAEQYAIKTGVHPAEVTKVNCENFKRQLMLMGLSYDWSREIDTSDKKYYKWTQFLFLKLYEQGLVYEKEENVWWCEELRTVLANEEVIDGRSERGDYICIKKPLKQWVMKITQYADKLLDGLDKLDWPESVKKMQREWIGRTEGVDVDFKVLDAAGTTLTVFTGEPETLYGVNAVFLSDEHPYVKTLILDSGSALQANISLLLDPKNAVDGLFLERFALHPLTGKEIPIYVVNYLAIDGKEDAILSVPDDDPKAQELCKQLDIGHVKVFDGNHIQAILQNSASINGLSRAEARAQITDKLVLSHAAVKKVRYRMRDWLFSRQRYWGEPFPLYRNADGQVVKANYCELPIELPLVENFSPGPDGASPLQCAQDWVTCEDVSGNPLFRVTDTMPGWAGSCWYYLRFMDPHNQAQPFSKQSTEYWNQVDLYVGGAAHATMHLLYARFWHKVLFDVGLVSFDEPFKKLYNQGLVTADAFKDATGRIVAVDEAEYRDGKYCLKDTDDELQVFNTKMSKSLLNVVVPDTLIKEYGVDTFRVYMMFMGPLGQNKKWDIKGIKGCARFLNRVLSLLDNGTGSPRSHGKKSGVSNERMEALWGKALLKVDASFVTLNFNTAIAAFMEFINEAEKSKAYFIEHIAEDFIKALFPFAPHVCSEIWERLGRTDIDYSEWPKARIRLVKATKIYINGKHVDDLLDGTGEEQSDVEQARSKVSDALKGRSVFKVIYAPNQIVNFLCSQDA</sequence>
<evidence type="ECO:0000256" key="8">
    <source>
        <dbReference type="ARBA" id="ARBA00023146"/>
    </source>
</evidence>
<dbReference type="HOGENOM" id="CLU_004427_0_0_6"/>
<comment type="caution">
    <text evidence="14">The sequence shown here is derived from an EMBL/GenBank/DDBJ whole genome shotgun (WGS) entry which is preliminary data.</text>
</comment>
<evidence type="ECO:0000256" key="3">
    <source>
        <dbReference type="ARBA" id="ARBA00022490"/>
    </source>
</evidence>
<evidence type="ECO:0000256" key="7">
    <source>
        <dbReference type="ARBA" id="ARBA00022917"/>
    </source>
</evidence>
<dbReference type="PATRIC" id="fig|1042209.11.peg.3041"/>
<dbReference type="AlphaFoldDB" id="A0A010RUZ8"/>
<evidence type="ECO:0000259" key="13">
    <source>
        <dbReference type="Pfam" id="PF08264"/>
    </source>
</evidence>
<evidence type="ECO:0000256" key="2">
    <source>
        <dbReference type="ARBA" id="ARBA00013164"/>
    </source>
</evidence>
<protein>
    <recommendedName>
        <fullName evidence="2 10">Leucine--tRNA ligase</fullName>
        <ecNumber evidence="2 10">6.1.1.4</ecNumber>
    </recommendedName>
</protein>
<dbReference type="FunFam" id="3.40.50.620:FF:000056">
    <property type="entry name" value="Leucine--tRNA ligase"/>
    <property type="match status" value="1"/>
</dbReference>
<dbReference type="PANTHER" id="PTHR43740">
    <property type="entry name" value="LEUCYL-TRNA SYNTHETASE"/>
    <property type="match status" value="1"/>
</dbReference>
<dbReference type="Gene3D" id="1.10.730.10">
    <property type="entry name" value="Isoleucyl-tRNA Synthetase, Domain 1"/>
    <property type="match status" value="1"/>
</dbReference>
<feature type="domain" description="Methionyl/Valyl/Leucyl/Isoleucyl-tRNA synthetase anticodon-binding" evidence="13">
    <location>
        <begin position="684"/>
        <end position="762"/>
    </location>
</feature>
<evidence type="ECO:0000256" key="11">
    <source>
        <dbReference type="RuleBase" id="RU363035"/>
    </source>
</evidence>
<dbReference type="GO" id="GO:0002161">
    <property type="term" value="F:aminoacyl-tRNA deacylase activity"/>
    <property type="evidence" value="ECO:0007669"/>
    <property type="project" value="InterPro"/>
</dbReference>
<dbReference type="SUPFAM" id="SSF52374">
    <property type="entry name" value="Nucleotidylyl transferase"/>
    <property type="match status" value="1"/>
</dbReference>
<evidence type="ECO:0000256" key="4">
    <source>
        <dbReference type="ARBA" id="ARBA00022598"/>
    </source>
</evidence>
<dbReference type="NCBIfam" id="TIGR00396">
    <property type="entry name" value="leuS_bact"/>
    <property type="match status" value="1"/>
</dbReference>
<dbReference type="GO" id="GO:0004823">
    <property type="term" value="F:leucine-tRNA ligase activity"/>
    <property type="evidence" value="ECO:0007669"/>
    <property type="project" value="UniProtKB-UniRule"/>
</dbReference>
<dbReference type="InterPro" id="IPR014729">
    <property type="entry name" value="Rossmann-like_a/b/a_fold"/>
</dbReference>
<dbReference type="PANTHER" id="PTHR43740:SF2">
    <property type="entry name" value="LEUCINE--TRNA LIGASE, MITOCHONDRIAL"/>
    <property type="match status" value="1"/>
</dbReference>
<feature type="domain" description="Aminoacyl-tRNA synthetase class Ia" evidence="12">
    <location>
        <begin position="18"/>
        <end position="228"/>
    </location>
</feature>
<dbReference type="eggNOG" id="COG0495">
    <property type="taxonomic scope" value="Bacteria"/>
</dbReference>
<name>A0A010RUZ8_PSEFL</name>
<dbReference type="SUPFAM" id="SSF47323">
    <property type="entry name" value="Anticodon-binding domain of a subclass of class I aminoacyl-tRNA synthetases"/>
    <property type="match status" value="1"/>
</dbReference>
<dbReference type="GO" id="GO:0005829">
    <property type="term" value="C:cytosol"/>
    <property type="evidence" value="ECO:0007669"/>
    <property type="project" value="TreeGrafter"/>
</dbReference>
<dbReference type="InterPro" id="IPR009008">
    <property type="entry name" value="Val/Leu/Ile-tRNA-synth_edit"/>
</dbReference>
<keyword evidence="4 11" id="KW-0436">Ligase</keyword>
<accession>A0A010RUZ8</accession>
<evidence type="ECO:0000259" key="12">
    <source>
        <dbReference type="Pfam" id="PF00133"/>
    </source>
</evidence>
<dbReference type="Proteomes" id="UP000022611">
    <property type="component" value="Unassembled WGS sequence"/>
</dbReference>
<comment type="similarity">
    <text evidence="1 11">Belongs to the class-I aminoacyl-tRNA synthetase family.</text>
</comment>
<organism evidence="14 15">
    <name type="scientific">Pseudomonas fluorescens HK44</name>
    <dbReference type="NCBI Taxonomy" id="1042209"/>
    <lineage>
        <taxon>Bacteria</taxon>
        <taxon>Pseudomonadati</taxon>
        <taxon>Pseudomonadota</taxon>
        <taxon>Gammaproteobacteria</taxon>
        <taxon>Pseudomonadales</taxon>
        <taxon>Pseudomonadaceae</taxon>
        <taxon>Pseudomonas</taxon>
    </lineage>
</organism>
<dbReference type="InterPro" id="IPR001412">
    <property type="entry name" value="aa-tRNA-synth_I_CS"/>
</dbReference>
<dbReference type="SUPFAM" id="SSF50677">
    <property type="entry name" value="ValRS/IleRS/LeuRS editing domain"/>
    <property type="match status" value="1"/>
</dbReference>
<evidence type="ECO:0000313" key="15">
    <source>
        <dbReference type="Proteomes" id="UP000022611"/>
    </source>
</evidence>
<evidence type="ECO:0000313" key="14">
    <source>
        <dbReference type="EMBL" id="EXF92779.1"/>
    </source>
</evidence>
<dbReference type="GO" id="GO:0006429">
    <property type="term" value="P:leucyl-tRNA aminoacylation"/>
    <property type="evidence" value="ECO:0007669"/>
    <property type="project" value="UniProtKB-UniRule"/>
</dbReference>
<evidence type="ECO:0000256" key="1">
    <source>
        <dbReference type="ARBA" id="ARBA00005594"/>
    </source>
</evidence>
<dbReference type="InterPro" id="IPR013155">
    <property type="entry name" value="M/V/L/I-tRNA-synth_anticd-bd"/>
</dbReference>
<dbReference type="EMBL" id="AFOY02000015">
    <property type="protein sequence ID" value="EXF92779.1"/>
    <property type="molecule type" value="Genomic_DNA"/>
</dbReference>
<feature type="domain" description="Aminoacyl-tRNA synthetase class Ia" evidence="12">
    <location>
        <begin position="402"/>
        <end position="562"/>
    </location>
</feature>
<keyword evidence="7 11" id="KW-0648">Protein biosynthesis</keyword>
<evidence type="ECO:0000256" key="9">
    <source>
        <dbReference type="ARBA" id="ARBA00047469"/>
    </source>
</evidence>
<dbReference type="EC" id="6.1.1.4" evidence="2 10"/>
<evidence type="ECO:0000256" key="6">
    <source>
        <dbReference type="ARBA" id="ARBA00022840"/>
    </source>
</evidence>
<keyword evidence="8 11" id="KW-0030">Aminoacyl-tRNA synthetase</keyword>